<dbReference type="STRING" id="631362.Thi970DRAFT_02812"/>
<dbReference type="HOGENOM" id="CLU_278964_0_0_6"/>
<keyword evidence="4" id="KW-1185">Reference proteome</keyword>
<sequence length="1131" mass="123984">MMDPRVIDKFSLKAQWTTDSVEAFWRACYDLDLEAARSSRHMAPLIADLLALRFAPPRRVFLIGDRDPIMAEALLGAGFQVARADIGPWLTPPARELEAQEHWLGAVDTIPAAGEFEIVLSAGMLESLLEDELDTFLAALKISGGAVVIAIPNGERLEENLAVCPQTGTMFHTAQRLRAFDRYGLADFLASSGLETVAELEAELNETVLTEVLEKEPDLVERPHAVIGAGTTLISISRPLALAENERANIDFYGPNGWLAARRRRADASRSPVPKRWQWTRSNIDDFWSRIVGTPLDDLSFGKVSGSKFLSGVEPWLVPCGRHLDVGAGEGHMAELLAKCGYPVAALEPAQSRAEVIEKNLAGLSGFLGRLSGLDDASRGTFDVVLACEVVEHVLEEDLEDFFELLKSALKPGGRIVLSTPNAEDLSRSQIYSPFGNVLFHRWQHVRSLSSETLGQLLRDHGFVPQVIHEVDFGLAALEGTQDLAKTLGANQNGRHGSGADLVAIAVRSGDKKLPPRSLSAAERRIADQDSEPKESGPLSMRLHERLVAGSAAVQVCKLSSATMVGEDGLLWSVELPHTFPSGDHKGRPNRSTLELFEDGVPLGPAHAPHEEIARLGKGRFSHWRRRLLFSTSDGFDPRHSGRHYMAMIRLPNAPALTIRRIASRVARMGLKVGLRVGRAVLSPSIRSRLSKVAGRIEEFVARAEGNTFEKRPIPLADFPKALPESAFSGGPVVLCNNALAWGGAERQIVNTLRALVARLPQPPHLLCRRLGDSADHDFYKGALADHPVEVRNIVDLATARKELALIDAGLERRVADATAWLPIDVQEEIIRFAGDFLALKPLVVHAWQDALSISAGYAARMVGVPRVIISSRNMAANRFAYHRHYMANAYREIASCIDIVMLNNSEAGARDYAKWLELPRERYRIVRNGINPDEIIAPNEAEIQGLRYSLGLAGDTPIVGSIFRFYAEKQPLLWVETAARIAAAHAKCHFIVFGTGPMKEEMITLAARHRFADRLHLPGTIDNAALGLSIMDVFLLTSELEGTPNVVLEASLLGLPVVATDAGGTAETIDENTTGLVAATPDPQLLADHVIMILGQEQWRNRVREAGPVFVRSRFGLERMLDETLNLYRL</sequence>
<gene>
    <name evidence="3" type="ORF">Thi970DRAFT_02812</name>
</gene>
<dbReference type="Pfam" id="PF13489">
    <property type="entry name" value="Methyltransf_23"/>
    <property type="match status" value="1"/>
</dbReference>
<name>H8Z1R5_9GAMM</name>
<dbReference type="OrthoDB" id="9775208at2"/>
<reference evidence="4" key="1">
    <citation type="submission" date="2011-06" db="EMBL/GenBank/DDBJ databases">
        <authorList>
            <consortium name="US DOE Joint Genome Institute (JGI-PGF)"/>
            <person name="Lucas S."/>
            <person name="Han J."/>
            <person name="Lapidus A."/>
            <person name="Cheng J.-F."/>
            <person name="Goodwin L."/>
            <person name="Pitluck S."/>
            <person name="Peters L."/>
            <person name="Land M.L."/>
            <person name="Hauser L."/>
            <person name="Vogl K."/>
            <person name="Liu Z."/>
            <person name="Overmann J."/>
            <person name="Frigaard N.-U."/>
            <person name="Bryant D.A."/>
            <person name="Woyke T.J."/>
        </authorList>
    </citation>
    <scope>NUCLEOTIDE SEQUENCE [LARGE SCALE GENOMIC DNA]</scope>
    <source>
        <strain evidence="4">970</strain>
    </source>
</reference>
<evidence type="ECO:0000313" key="3">
    <source>
        <dbReference type="EMBL" id="EIC22543.1"/>
    </source>
</evidence>
<dbReference type="PANTHER" id="PTHR12526:SF636">
    <property type="entry name" value="BLL3647 PROTEIN"/>
    <property type="match status" value="1"/>
</dbReference>
<dbReference type="PANTHER" id="PTHR12526">
    <property type="entry name" value="GLYCOSYLTRANSFERASE"/>
    <property type="match status" value="1"/>
</dbReference>
<reference evidence="3 4" key="2">
    <citation type="submission" date="2011-11" db="EMBL/GenBank/DDBJ databases">
        <authorList>
            <consortium name="US DOE Joint Genome Institute"/>
            <person name="Lucas S."/>
            <person name="Han J."/>
            <person name="Lapidus A."/>
            <person name="Cheng J.-F."/>
            <person name="Goodwin L."/>
            <person name="Pitluck S."/>
            <person name="Peters L."/>
            <person name="Ovchinnikova G."/>
            <person name="Zhang X."/>
            <person name="Detter J.C."/>
            <person name="Han C."/>
            <person name="Tapia R."/>
            <person name="Land M."/>
            <person name="Hauser L."/>
            <person name="Kyrpides N."/>
            <person name="Ivanova N."/>
            <person name="Pagani I."/>
            <person name="Vogl K."/>
            <person name="Liu Z."/>
            <person name="Overmann J."/>
            <person name="Frigaard N.-U."/>
            <person name="Bryant D."/>
            <person name="Woyke T."/>
        </authorList>
    </citation>
    <scope>NUCLEOTIDE SEQUENCE [LARGE SCALE GENOMIC DNA]</scope>
    <source>
        <strain evidence="3 4">970</strain>
    </source>
</reference>
<dbReference type="GO" id="GO:0016757">
    <property type="term" value="F:glycosyltransferase activity"/>
    <property type="evidence" value="ECO:0007669"/>
    <property type="project" value="InterPro"/>
</dbReference>
<dbReference type="EMBL" id="JH603169">
    <property type="protein sequence ID" value="EIC22543.1"/>
    <property type="molecule type" value="Genomic_DNA"/>
</dbReference>
<dbReference type="GO" id="GO:1901135">
    <property type="term" value="P:carbohydrate derivative metabolic process"/>
    <property type="evidence" value="ECO:0007669"/>
    <property type="project" value="UniProtKB-ARBA"/>
</dbReference>
<protein>
    <submittedName>
        <fullName evidence="3">Glycosyltransferase</fullName>
    </submittedName>
</protein>
<evidence type="ECO:0000259" key="2">
    <source>
        <dbReference type="Pfam" id="PF00534"/>
    </source>
</evidence>
<dbReference type="Gene3D" id="3.40.50.150">
    <property type="entry name" value="Vaccinia Virus protein VP39"/>
    <property type="match status" value="1"/>
</dbReference>
<keyword evidence="3" id="KW-0808">Transferase</keyword>
<dbReference type="eggNOG" id="COG2227">
    <property type="taxonomic scope" value="Bacteria"/>
</dbReference>
<evidence type="ECO:0000313" key="4">
    <source>
        <dbReference type="Proteomes" id="UP000002964"/>
    </source>
</evidence>
<dbReference type="InterPro" id="IPR001296">
    <property type="entry name" value="Glyco_trans_1"/>
</dbReference>
<dbReference type="eggNOG" id="COG0438">
    <property type="taxonomic scope" value="Bacteria"/>
</dbReference>
<dbReference type="InterPro" id="IPR029063">
    <property type="entry name" value="SAM-dependent_MTases_sf"/>
</dbReference>
<dbReference type="Proteomes" id="UP000002964">
    <property type="component" value="Unassembled WGS sequence"/>
</dbReference>
<dbReference type="SUPFAM" id="SSF53756">
    <property type="entry name" value="UDP-Glycosyltransferase/glycogen phosphorylase"/>
    <property type="match status" value="1"/>
</dbReference>
<feature type="domain" description="Glycosyl transferase family 1" evidence="2">
    <location>
        <begin position="950"/>
        <end position="1108"/>
    </location>
</feature>
<dbReference type="AlphaFoldDB" id="H8Z1R5"/>
<proteinExistence type="predicted"/>
<evidence type="ECO:0000256" key="1">
    <source>
        <dbReference type="SAM" id="MobiDB-lite"/>
    </source>
</evidence>
<dbReference type="Pfam" id="PF00534">
    <property type="entry name" value="Glycos_transf_1"/>
    <property type="match status" value="1"/>
</dbReference>
<dbReference type="CDD" id="cd02440">
    <property type="entry name" value="AdoMet_MTases"/>
    <property type="match status" value="1"/>
</dbReference>
<accession>H8Z1R5</accession>
<feature type="compositionally biased region" description="Basic and acidic residues" evidence="1">
    <location>
        <begin position="522"/>
        <end position="535"/>
    </location>
</feature>
<dbReference type="Gene3D" id="3.40.50.2000">
    <property type="entry name" value="Glycogen Phosphorylase B"/>
    <property type="match status" value="2"/>
</dbReference>
<organism evidence="3 4">
    <name type="scientific">Thiorhodovibrio frisius</name>
    <dbReference type="NCBI Taxonomy" id="631362"/>
    <lineage>
        <taxon>Bacteria</taxon>
        <taxon>Pseudomonadati</taxon>
        <taxon>Pseudomonadota</taxon>
        <taxon>Gammaproteobacteria</taxon>
        <taxon>Chromatiales</taxon>
        <taxon>Chromatiaceae</taxon>
        <taxon>Thiorhodovibrio</taxon>
    </lineage>
</organism>
<dbReference type="SUPFAM" id="SSF53335">
    <property type="entry name" value="S-adenosyl-L-methionine-dependent methyltransferases"/>
    <property type="match status" value="1"/>
</dbReference>
<feature type="region of interest" description="Disordered" evidence="1">
    <location>
        <begin position="513"/>
        <end position="538"/>
    </location>
</feature>